<dbReference type="Pfam" id="PF04235">
    <property type="entry name" value="DUF418"/>
    <property type="match status" value="1"/>
</dbReference>
<feature type="domain" description="DUF418" evidence="2">
    <location>
        <begin position="173"/>
        <end position="315"/>
    </location>
</feature>
<feature type="transmembrane region" description="Helical" evidence="1">
    <location>
        <begin position="213"/>
        <end position="233"/>
    </location>
</feature>
<accession>A0ABV0BSL5</accession>
<feature type="transmembrane region" description="Helical" evidence="1">
    <location>
        <begin position="83"/>
        <end position="103"/>
    </location>
</feature>
<evidence type="ECO:0000259" key="2">
    <source>
        <dbReference type="Pfam" id="PF04235"/>
    </source>
</evidence>
<comment type="caution">
    <text evidence="3">The sequence shown here is derived from an EMBL/GenBank/DDBJ whole genome shotgun (WGS) entry which is preliminary data.</text>
</comment>
<gene>
    <name evidence="3" type="ORF">ABE541_03775</name>
</gene>
<evidence type="ECO:0000313" key="4">
    <source>
        <dbReference type="Proteomes" id="UP001409291"/>
    </source>
</evidence>
<feature type="transmembrane region" description="Helical" evidence="1">
    <location>
        <begin position="128"/>
        <end position="159"/>
    </location>
</feature>
<feature type="transmembrane region" description="Helical" evidence="1">
    <location>
        <begin position="12"/>
        <end position="37"/>
    </location>
</feature>
<dbReference type="Proteomes" id="UP001409291">
    <property type="component" value="Unassembled WGS sequence"/>
</dbReference>
<feature type="transmembrane region" description="Helical" evidence="1">
    <location>
        <begin position="245"/>
        <end position="269"/>
    </location>
</feature>
<dbReference type="InterPro" id="IPR007349">
    <property type="entry name" value="DUF418"/>
</dbReference>
<evidence type="ECO:0000313" key="3">
    <source>
        <dbReference type="EMBL" id="MEN5376372.1"/>
    </source>
</evidence>
<sequence>MNRIIKENRIQIIDILRGFALSIIIFMNFESIMKIPFNEAGRDLYHVMNVLFKGKGYTLFSFLFGYGTFIFMENAYKKGLSPALCFFKRIVFLFVVGFLHRYLQAGEALTYYAVFGLFLLPSYKLDSKYIFCIATLFFVVSTIAAAQIFGSLGMIFCGFGISKMNFFSIYMNKKYSKQYLLILALFVVLSILGYFWIYKYIYIYHINYLSKAMFIGGILQSIAYTLLVILLYLHSSIFKRLLYEFAYLGRMSLTNYLMQTIMLFVLAYFYPGTTYLQGIHASIAVLFLQYVYSKFYLIKIDSVGPFEKIWRKFKYYDFKKLIGKTSF</sequence>
<keyword evidence="1" id="KW-0812">Transmembrane</keyword>
<protein>
    <submittedName>
        <fullName evidence="3">DUF418 domain-containing protein</fullName>
    </submittedName>
</protein>
<dbReference type="RefSeq" id="WP_346580652.1">
    <property type="nucleotide sequence ID" value="NZ_JBDJLH010000001.1"/>
</dbReference>
<evidence type="ECO:0000256" key="1">
    <source>
        <dbReference type="SAM" id="Phobius"/>
    </source>
</evidence>
<dbReference type="PANTHER" id="PTHR30590">
    <property type="entry name" value="INNER MEMBRANE PROTEIN"/>
    <property type="match status" value="1"/>
</dbReference>
<dbReference type="InterPro" id="IPR052529">
    <property type="entry name" value="Bact_Transport_Assoc"/>
</dbReference>
<reference evidence="3 4" key="1">
    <citation type="submission" date="2024-04" db="EMBL/GenBank/DDBJ databases">
        <title>WGS of bacteria from Torrens River.</title>
        <authorList>
            <person name="Wyrsch E.R."/>
            <person name="Drigo B."/>
        </authorList>
    </citation>
    <scope>NUCLEOTIDE SEQUENCE [LARGE SCALE GENOMIC DNA]</scope>
    <source>
        <strain evidence="3 4">TWI391</strain>
    </source>
</reference>
<dbReference type="PANTHER" id="PTHR30590:SF3">
    <property type="entry name" value="HYPOTHETICAL MEMBRANE SPANNING PROTEIN"/>
    <property type="match status" value="1"/>
</dbReference>
<keyword evidence="4" id="KW-1185">Reference proteome</keyword>
<proteinExistence type="predicted"/>
<feature type="transmembrane region" description="Helical" evidence="1">
    <location>
        <begin position="179"/>
        <end position="201"/>
    </location>
</feature>
<keyword evidence="1" id="KW-1133">Transmembrane helix</keyword>
<dbReference type="EMBL" id="JBDJNQ010000001">
    <property type="protein sequence ID" value="MEN5376372.1"/>
    <property type="molecule type" value="Genomic_DNA"/>
</dbReference>
<keyword evidence="1" id="KW-0472">Membrane</keyword>
<feature type="transmembrane region" description="Helical" evidence="1">
    <location>
        <begin position="57"/>
        <end position="76"/>
    </location>
</feature>
<name>A0ABV0BSL5_9SPHI</name>
<organism evidence="3 4">
    <name type="scientific">Sphingobacterium kitahiroshimense</name>
    <dbReference type="NCBI Taxonomy" id="470446"/>
    <lineage>
        <taxon>Bacteria</taxon>
        <taxon>Pseudomonadati</taxon>
        <taxon>Bacteroidota</taxon>
        <taxon>Sphingobacteriia</taxon>
        <taxon>Sphingobacteriales</taxon>
        <taxon>Sphingobacteriaceae</taxon>
        <taxon>Sphingobacterium</taxon>
    </lineage>
</organism>
<feature type="transmembrane region" description="Helical" evidence="1">
    <location>
        <begin position="275"/>
        <end position="292"/>
    </location>
</feature>